<sequence>MLGPMARGAWDGFRLRCPACRRGAMARGLFQLAERCPVCGAPFEPEEGDFVGAMLVAYCVTAVLVVIGIYVTAALTPLSPRTQLVLWCLFGAGFLIGTYRNMKGAWVGILHAMTGLRRGGR</sequence>
<dbReference type="InterPro" id="IPR009325">
    <property type="entry name" value="DUF983"/>
</dbReference>
<dbReference type="Proteomes" id="UP000194267">
    <property type="component" value="Unassembled WGS sequence"/>
</dbReference>
<evidence type="ECO:0008006" key="4">
    <source>
        <dbReference type="Google" id="ProtNLM"/>
    </source>
</evidence>
<comment type="caution">
    <text evidence="2">The sequence shown here is derived from an EMBL/GenBank/DDBJ whole genome shotgun (WGS) entry which is preliminary data.</text>
</comment>
<evidence type="ECO:0000313" key="3">
    <source>
        <dbReference type="Proteomes" id="UP000194267"/>
    </source>
</evidence>
<dbReference type="Pfam" id="PF06170">
    <property type="entry name" value="DUF983"/>
    <property type="match status" value="1"/>
</dbReference>
<keyword evidence="1" id="KW-0812">Transmembrane</keyword>
<protein>
    <recommendedName>
        <fullName evidence="4">DUF983 domain-containing protein</fullName>
    </recommendedName>
</protein>
<feature type="transmembrane region" description="Helical" evidence="1">
    <location>
        <begin position="84"/>
        <end position="102"/>
    </location>
</feature>
<organism evidence="2 3">
    <name type="scientific">Symbiobacterium thermophilum</name>
    <dbReference type="NCBI Taxonomy" id="2734"/>
    <lineage>
        <taxon>Bacteria</taxon>
        <taxon>Bacillati</taxon>
        <taxon>Bacillota</taxon>
        <taxon>Clostridia</taxon>
        <taxon>Eubacteriales</taxon>
        <taxon>Symbiobacteriaceae</taxon>
        <taxon>Symbiobacterium</taxon>
    </lineage>
</organism>
<dbReference type="AlphaFoldDB" id="A0A1Y2T865"/>
<accession>A0A1Y2T865</accession>
<evidence type="ECO:0000313" key="2">
    <source>
        <dbReference type="EMBL" id="OTA41443.1"/>
    </source>
</evidence>
<keyword evidence="1" id="KW-0472">Membrane</keyword>
<proteinExistence type="predicted"/>
<feature type="transmembrane region" description="Helical" evidence="1">
    <location>
        <begin position="50"/>
        <end position="72"/>
    </location>
</feature>
<name>A0A1Y2T865_SYMTR</name>
<gene>
    <name evidence="2" type="ORF">A6D92_06665</name>
</gene>
<dbReference type="EMBL" id="LWLV01000465">
    <property type="protein sequence ID" value="OTA41443.1"/>
    <property type="molecule type" value="Genomic_DNA"/>
</dbReference>
<evidence type="ECO:0000256" key="1">
    <source>
        <dbReference type="SAM" id="Phobius"/>
    </source>
</evidence>
<keyword evidence="1" id="KW-1133">Transmembrane helix</keyword>
<reference evidence="3" key="1">
    <citation type="submission" date="2016-04" db="EMBL/GenBank/DDBJ databases">
        <authorList>
            <person name="Antunes L.P."/>
            <person name="Martins L.F."/>
            <person name="Pereira R.V."/>
            <person name="Thomas A.M."/>
            <person name="Barbosa D."/>
            <person name="Nascimento L."/>
            <person name="Silva G.M."/>
            <person name="Condomitti G.W."/>
            <person name="Digiampietri L.A."/>
            <person name="Lombardi K.C."/>
            <person name="Ramos P.L."/>
            <person name="Quaggio R.B."/>
            <person name="Oliveira J.C."/>
            <person name="Pascon R.C."/>
            <person name="Cruz J.B."/>
            <person name="Silva A.M."/>
            <person name="Setubal J.C."/>
        </authorList>
    </citation>
    <scope>NUCLEOTIDE SEQUENCE [LARGE SCALE GENOMIC DNA]</scope>
</reference>